<evidence type="ECO:0000313" key="5">
    <source>
        <dbReference type="Proteomes" id="UP001217089"/>
    </source>
</evidence>
<organism evidence="4 5">
    <name type="scientific">Tegillarca granosa</name>
    <name type="common">Malaysian cockle</name>
    <name type="synonym">Anadara granosa</name>
    <dbReference type="NCBI Taxonomy" id="220873"/>
    <lineage>
        <taxon>Eukaryota</taxon>
        <taxon>Metazoa</taxon>
        <taxon>Spiralia</taxon>
        <taxon>Lophotrochozoa</taxon>
        <taxon>Mollusca</taxon>
        <taxon>Bivalvia</taxon>
        <taxon>Autobranchia</taxon>
        <taxon>Pteriomorphia</taxon>
        <taxon>Arcoida</taxon>
        <taxon>Arcoidea</taxon>
        <taxon>Arcidae</taxon>
        <taxon>Tegillarca</taxon>
    </lineage>
</organism>
<gene>
    <name evidence="4" type="ORF">KUTeg_003278</name>
</gene>
<accession>A0ABQ9FLP6</accession>
<evidence type="ECO:0000259" key="3">
    <source>
        <dbReference type="PROSITE" id="PS50095"/>
    </source>
</evidence>
<feature type="domain" description="PLAT" evidence="3">
    <location>
        <begin position="113"/>
        <end position="181"/>
    </location>
</feature>
<protein>
    <recommendedName>
        <fullName evidence="3">PLAT domain-containing protein</fullName>
    </recommendedName>
</protein>
<proteinExistence type="predicted"/>
<dbReference type="PROSITE" id="PS50095">
    <property type="entry name" value="PLAT"/>
    <property type="match status" value="1"/>
</dbReference>
<comment type="caution">
    <text evidence="4">The sequence shown here is derived from an EMBL/GenBank/DDBJ whole genome shotgun (WGS) entry which is preliminary data.</text>
</comment>
<reference evidence="4 5" key="1">
    <citation type="submission" date="2022-12" db="EMBL/GenBank/DDBJ databases">
        <title>Chromosome-level genome of Tegillarca granosa.</title>
        <authorList>
            <person name="Kim J."/>
        </authorList>
    </citation>
    <scope>NUCLEOTIDE SEQUENCE [LARGE SCALE GENOMIC DNA]</scope>
    <source>
        <strain evidence="4">Teg-2019</strain>
        <tissue evidence="4">Adductor muscle</tissue>
    </source>
</reference>
<dbReference type="InterPro" id="IPR001024">
    <property type="entry name" value="PLAT/LH2_dom"/>
</dbReference>
<dbReference type="SUPFAM" id="SSF49723">
    <property type="entry name" value="Lipase/lipooxygenase domain (PLAT/LH2 domain)"/>
    <property type="match status" value="1"/>
</dbReference>
<keyword evidence="2" id="KW-1133">Transmembrane helix</keyword>
<dbReference type="InterPro" id="IPR051223">
    <property type="entry name" value="Polycystin"/>
</dbReference>
<dbReference type="PANTHER" id="PTHR10877">
    <property type="entry name" value="POLYCYSTIN FAMILY MEMBER"/>
    <property type="match status" value="1"/>
</dbReference>
<name>A0ABQ9FLP6_TEGGR</name>
<dbReference type="Proteomes" id="UP001217089">
    <property type="component" value="Unassembled WGS sequence"/>
</dbReference>
<sequence length="181" mass="20200">MEVVKLFVNTDKLNIITEEVGPLSRPERVHCLCDHLTSFGAGVTVPMNTINLDDSAFNKLDENPVIFATMCSALCLYLLVLIWARKRDLLDKVMFFLKAGFSPLPDNDPRDKYLYELTVFTGARKNAGTTAKVSFVLTGDKGETPPRYLADEKRPVLQRANVDGFVMAVPKPLGTLTHLRL</sequence>
<dbReference type="InterPro" id="IPR036392">
    <property type="entry name" value="PLAT/LH2_dom_sf"/>
</dbReference>
<evidence type="ECO:0000256" key="2">
    <source>
        <dbReference type="SAM" id="Phobius"/>
    </source>
</evidence>
<dbReference type="PANTHER" id="PTHR10877:SF194">
    <property type="entry name" value="LOCATION OF VULVA DEFECTIVE 1"/>
    <property type="match status" value="1"/>
</dbReference>
<keyword evidence="5" id="KW-1185">Reference proteome</keyword>
<dbReference type="EMBL" id="JARBDR010000214">
    <property type="protein sequence ID" value="KAJ8318187.1"/>
    <property type="molecule type" value="Genomic_DNA"/>
</dbReference>
<comment type="caution">
    <text evidence="1">Lacks conserved residue(s) required for the propagation of feature annotation.</text>
</comment>
<evidence type="ECO:0000256" key="1">
    <source>
        <dbReference type="PROSITE-ProRule" id="PRU00152"/>
    </source>
</evidence>
<feature type="transmembrane region" description="Helical" evidence="2">
    <location>
        <begin position="65"/>
        <end position="84"/>
    </location>
</feature>
<keyword evidence="2" id="KW-0812">Transmembrane</keyword>
<dbReference type="Gene3D" id="2.60.60.20">
    <property type="entry name" value="PLAT/LH2 domain"/>
    <property type="match status" value="1"/>
</dbReference>
<keyword evidence="2" id="KW-0472">Membrane</keyword>
<dbReference type="Pfam" id="PF01477">
    <property type="entry name" value="PLAT"/>
    <property type="match status" value="1"/>
</dbReference>
<evidence type="ECO:0000313" key="4">
    <source>
        <dbReference type="EMBL" id="KAJ8318187.1"/>
    </source>
</evidence>